<feature type="transmembrane region" description="Helical" evidence="2">
    <location>
        <begin position="49"/>
        <end position="74"/>
    </location>
</feature>
<keyword evidence="2" id="KW-1133">Transmembrane helix</keyword>
<evidence type="ECO:0000313" key="4">
    <source>
        <dbReference type="Proteomes" id="UP001416858"/>
    </source>
</evidence>
<reference evidence="3 4" key="1">
    <citation type="submission" date="2024-02" db="EMBL/GenBank/DDBJ databases">
        <title>Rhodopirellula caenicola NBRC 110016.</title>
        <authorList>
            <person name="Ichikawa N."/>
            <person name="Katano-Makiyama Y."/>
            <person name="Hidaka K."/>
        </authorList>
    </citation>
    <scope>NUCLEOTIDE SEQUENCE [LARGE SCALE GENOMIC DNA]</scope>
    <source>
        <strain evidence="3 4">NBRC 110016</strain>
    </source>
</reference>
<dbReference type="RefSeq" id="WP_345687131.1">
    <property type="nucleotide sequence ID" value="NZ_BAABRO010000016.1"/>
</dbReference>
<evidence type="ECO:0000313" key="3">
    <source>
        <dbReference type="EMBL" id="GAA5509779.1"/>
    </source>
</evidence>
<keyword evidence="2" id="KW-0812">Transmembrane</keyword>
<dbReference type="EMBL" id="BAABRO010000016">
    <property type="protein sequence ID" value="GAA5509779.1"/>
    <property type="molecule type" value="Genomic_DNA"/>
</dbReference>
<keyword evidence="2" id="KW-0472">Membrane</keyword>
<protein>
    <submittedName>
        <fullName evidence="3">Uncharacterized protein</fullName>
    </submittedName>
</protein>
<proteinExistence type="predicted"/>
<organism evidence="3 4">
    <name type="scientific">Novipirellula caenicola</name>
    <dbReference type="NCBI Taxonomy" id="1536901"/>
    <lineage>
        <taxon>Bacteria</taxon>
        <taxon>Pseudomonadati</taxon>
        <taxon>Planctomycetota</taxon>
        <taxon>Planctomycetia</taxon>
        <taxon>Pirellulales</taxon>
        <taxon>Pirellulaceae</taxon>
        <taxon>Novipirellula</taxon>
    </lineage>
</organism>
<accession>A0ABP9VXC0</accession>
<sequence>MSDESNPFARPSSESNPYTPSLSAASIGSAGAVQLSEVHSRGMVGQIPIVGVLMIVQGVFITLMALVLGGYAFAMPMLFRSIREDAIKQGANPPPMPQQMELGMLIVLALTAACVLAIAVCTIWAGVRVIKFQSRTFAIVTLCVGMLTCLTCYCAPTQIALSIYGLIVLLNGPVTDAFRFAEQGHTAREIQQAFLSLP</sequence>
<name>A0ABP9VXC0_9BACT</name>
<comment type="caution">
    <text evidence="3">The sequence shown here is derived from an EMBL/GenBank/DDBJ whole genome shotgun (WGS) entry which is preliminary data.</text>
</comment>
<dbReference type="Proteomes" id="UP001416858">
    <property type="component" value="Unassembled WGS sequence"/>
</dbReference>
<evidence type="ECO:0000256" key="2">
    <source>
        <dbReference type="SAM" id="Phobius"/>
    </source>
</evidence>
<feature type="transmembrane region" description="Helical" evidence="2">
    <location>
        <begin position="137"/>
        <end position="170"/>
    </location>
</feature>
<evidence type="ECO:0000256" key="1">
    <source>
        <dbReference type="SAM" id="MobiDB-lite"/>
    </source>
</evidence>
<feature type="transmembrane region" description="Helical" evidence="2">
    <location>
        <begin position="102"/>
        <end position="125"/>
    </location>
</feature>
<feature type="region of interest" description="Disordered" evidence="1">
    <location>
        <begin position="1"/>
        <end position="22"/>
    </location>
</feature>
<keyword evidence="4" id="KW-1185">Reference proteome</keyword>
<gene>
    <name evidence="3" type="ORF">Rcae01_05282</name>
</gene>